<gene>
    <name evidence="4" type="ORF">AXF15_12765</name>
</gene>
<keyword evidence="5" id="KW-1185">Reference proteome</keyword>
<dbReference type="Proteomes" id="UP000063964">
    <property type="component" value="Chromosome"/>
</dbReference>
<proteinExistence type="predicted"/>
<sequence length="374" mass="41094">MHIGFDAKRFFHNATGLGNYSRSTILGLVKCFPEHRYFLYAARVSGKDCTTAAKQGLAVQKASPAGNAFPALWRSFALPSAARRDRLDIFHGLSHELPFASFPATTRTVVSVHDLLFLTHPHRYPRADRALYALKYRASCRRADLVVAISEHTAEEVQKYFGIPAGRIRVAYQSCDPAFTVRVDEARLQQLRRMYGLSGEYILFVGSLIPRKGVDTLLRALAALPSSIRPELAVVGAGPQEKDLRRHAGTLGLAAGTRFLGRVPPADLPGLYQMAHVFAYPSEAEGFGIPILEALYSRVPVITSTGSCFREAGGDAALYAPPGDVPALTEVLERAVTDKSLRRDMVEKGAAHAENFRIEKTSARLMDIYKELHG</sequence>
<evidence type="ECO:0000259" key="2">
    <source>
        <dbReference type="Pfam" id="PF00534"/>
    </source>
</evidence>
<feature type="domain" description="Glycosyl transferase family 1" evidence="2">
    <location>
        <begin position="200"/>
        <end position="350"/>
    </location>
</feature>
<dbReference type="PANTHER" id="PTHR46401:SF2">
    <property type="entry name" value="GLYCOSYLTRANSFERASE WBBK-RELATED"/>
    <property type="match status" value="1"/>
</dbReference>
<name>A0A0X8JRW2_9BACT</name>
<dbReference type="GO" id="GO:0016757">
    <property type="term" value="F:glycosyltransferase activity"/>
    <property type="evidence" value="ECO:0007669"/>
    <property type="project" value="InterPro"/>
</dbReference>
<dbReference type="RefSeq" id="WP_066608272.1">
    <property type="nucleotide sequence ID" value="NZ_CP014230.1"/>
</dbReference>
<evidence type="ECO:0000256" key="1">
    <source>
        <dbReference type="ARBA" id="ARBA00022679"/>
    </source>
</evidence>
<evidence type="ECO:0000313" key="4">
    <source>
        <dbReference type="EMBL" id="AMD93884.1"/>
    </source>
</evidence>
<protein>
    <recommendedName>
        <fullName evidence="6">Glycosyl transferase family 1</fullName>
    </recommendedName>
</protein>
<feature type="domain" description="Glycosyltransferase subfamily 4-like N-terminal" evidence="3">
    <location>
        <begin position="64"/>
        <end position="177"/>
    </location>
</feature>
<dbReference type="InterPro" id="IPR001296">
    <property type="entry name" value="Glyco_trans_1"/>
</dbReference>
<dbReference type="CDD" id="cd03809">
    <property type="entry name" value="GT4_MtfB-like"/>
    <property type="match status" value="1"/>
</dbReference>
<dbReference type="Pfam" id="PF00534">
    <property type="entry name" value="Glycos_transf_1"/>
    <property type="match status" value="1"/>
</dbReference>
<accession>A0A0X8JRW2</accession>
<dbReference type="AlphaFoldDB" id="A0A0X8JRW2"/>
<dbReference type="STRING" id="888061.AXF15_12765"/>
<dbReference type="Gene3D" id="3.40.50.2000">
    <property type="entry name" value="Glycogen Phosphorylase B"/>
    <property type="match status" value="2"/>
</dbReference>
<evidence type="ECO:0000259" key="3">
    <source>
        <dbReference type="Pfam" id="PF13439"/>
    </source>
</evidence>
<dbReference type="InterPro" id="IPR028098">
    <property type="entry name" value="Glyco_trans_4-like_N"/>
</dbReference>
<organism evidence="4 5">
    <name type="scientific">Desulfomicrobium orale DSM 12838</name>
    <dbReference type="NCBI Taxonomy" id="888061"/>
    <lineage>
        <taxon>Bacteria</taxon>
        <taxon>Pseudomonadati</taxon>
        <taxon>Thermodesulfobacteriota</taxon>
        <taxon>Desulfovibrionia</taxon>
        <taxon>Desulfovibrionales</taxon>
        <taxon>Desulfomicrobiaceae</taxon>
        <taxon>Desulfomicrobium</taxon>
    </lineage>
</organism>
<keyword evidence="1" id="KW-0808">Transferase</keyword>
<dbReference type="GO" id="GO:0009103">
    <property type="term" value="P:lipopolysaccharide biosynthetic process"/>
    <property type="evidence" value="ECO:0007669"/>
    <property type="project" value="TreeGrafter"/>
</dbReference>
<dbReference type="EMBL" id="CP014230">
    <property type="protein sequence ID" value="AMD93884.1"/>
    <property type="molecule type" value="Genomic_DNA"/>
</dbReference>
<reference evidence="5" key="1">
    <citation type="submission" date="2016-02" db="EMBL/GenBank/DDBJ databases">
        <authorList>
            <person name="Holder M.E."/>
            <person name="Ajami N.J."/>
            <person name="Petrosino J.F."/>
        </authorList>
    </citation>
    <scope>NUCLEOTIDE SEQUENCE [LARGE SCALE GENOMIC DNA]</scope>
    <source>
        <strain evidence="5">DSM 12838</strain>
    </source>
</reference>
<dbReference type="Pfam" id="PF13439">
    <property type="entry name" value="Glyco_transf_4"/>
    <property type="match status" value="1"/>
</dbReference>
<dbReference type="OrthoDB" id="9767517at2"/>
<dbReference type="KEGG" id="doa:AXF15_12765"/>
<dbReference type="SUPFAM" id="SSF53756">
    <property type="entry name" value="UDP-Glycosyltransferase/glycogen phosphorylase"/>
    <property type="match status" value="1"/>
</dbReference>
<evidence type="ECO:0008006" key="6">
    <source>
        <dbReference type="Google" id="ProtNLM"/>
    </source>
</evidence>
<evidence type="ECO:0000313" key="5">
    <source>
        <dbReference type="Proteomes" id="UP000063964"/>
    </source>
</evidence>
<dbReference type="PANTHER" id="PTHR46401">
    <property type="entry name" value="GLYCOSYLTRANSFERASE WBBK-RELATED"/>
    <property type="match status" value="1"/>
</dbReference>